<dbReference type="Proteomes" id="UP000282211">
    <property type="component" value="Unassembled WGS sequence"/>
</dbReference>
<evidence type="ECO:0000313" key="4">
    <source>
        <dbReference type="Proteomes" id="UP000282211"/>
    </source>
</evidence>
<keyword evidence="4" id="KW-1185">Reference proteome</keyword>
<dbReference type="RefSeq" id="WP_121101853.1">
    <property type="nucleotide sequence ID" value="NZ_RBII01000002.1"/>
</dbReference>
<feature type="region of interest" description="Disordered" evidence="1">
    <location>
        <begin position="28"/>
        <end position="47"/>
    </location>
</feature>
<name>A0A420WE86_9PROT</name>
<reference evidence="3 4" key="1">
    <citation type="submission" date="2018-10" db="EMBL/GenBank/DDBJ databases">
        <title>Genomic Encyclopedia of Type Strains, Phase IV (KMG-IV): sequencing the most valuable type-strain genomes for metagenomic binning, comparative biology and taxonomic classification.</title>
        <authorList>
            <person name="Goeker M."/>
        </authorList>
    </citation>
    <scope>NUCLEOTIDE SEQUENCE [LARGE SCALE GENOMIC DNA]</scope>
    <source>
        <strain evidence="3 4">DSM 22008</strain>
    </source>
</reference>
<protein>
    <submittedName>
        <fullName evidence="3">Uncharacterized protein</fullName>
    </submittedName>
</protein>
<dbReference type="EMBL" id="RBII01000002">
    <property type="protein sequence ID" value="RKQ69334.1"/>
    <property type="molecule type" value="Genomic_DNA"/>
</dbReference>
<evidence type="ECO:0000256" key="2">
    <source>
        <dbReference type="SAM" id="SignalP"/>
    </source>
</evidence>
<dbReference type="OrthoDB" id="9998857at2"/>
<accession>A0A420WE86</accession>
<dbReference type="AlphaFoldDB" id="A0A420WE86"/>
<comment type="caution">
    <text evidence="3">The sequence shown here is derived from an EMBL/GenBank/DDBJ whole genome shotgun (WGS) entry which is preliminary data.</text>
</comment>
<sequence length="121" mass="13041">MSNIKVISALTALSLLAAPNAFAGDKAAKDSQALKAESQSSAQEDQRASVTYIEMDKKSEVLGAIATGDMIRVTDENGNVYINQTIPVEALPDPTLNVTTLNTETYQYKGRVYTNKTVQVN</sequence>
<proteinExistence type="predicted"/>
<organism evidence="3 4">
    <name type="scientific">Litorimonas taeanensis</name>
    <dbReference type="NCBI Taxonomy" id="568099"/>
    <lineage>
        <taxon>Bacteria</taxon>
        <taxon>Pseudomonadati</taxon>
        <taxon>Pseudomonadota</taxon>
        <taxon>Alphaproteobacteria</taxon>
        <taxon>Maricaulales</taxon>
        <taxon>Robiginitomaculaceae</taxon>
    </lineage>
</organism>
<keyword evidence="2" id="KW-0732">Signal</keyword>
<feature type="chain" id="PRO_5019079567" evidence="2">
    <location>
        <begin position="24"/>
        <end position="121"/>
    </location>
</feature>
<feature type="signal peptide" evidence="2">
    <location>
        <begin position="1"/>
        <end position="23"/>
    </location>
</feature>
<dbReference type="InParanoid" id="A0A420WE86"/>
<evidence type="ECO:0000313" key="3">
    <source>
        <dbReference type="EMBL" id="RKQ69334.1"/>
    </source>
</evidence>
<gene>
    <name evidence="3" type="ORF">DES40_2134</name>
</gene>
<evidence type="ECO:0000256" key="1">
    <source>
        <dbReference type="SAM" id="MobiDB-lite"/>
    </source>
</evidence>